<evidence type="ECO:0000313" key="3">
    <source>
        <dbReference type="Proteomes" id="UP000799118"/>
    </source>
</evidence>
<feature type="compositionally biased region" description="Polar residues" evidence="1">
    <location>
        <begin position="1"/>
        <end position="10"/>
    </location>
</feature>
<proteinExistence type="predicted"/>
<dbReference type="AlphaFoldDB" id="A0A6A4GDJ8"/>
<evidence type="ECO:0000313" key="2">
    <source>
        <dbReference type="EMBL" id="KAE9383488.1"/>
    </source>
</evidence>
<reference evidence="2" key="1">
    <citation type="journal article" date="2019" name="Environ. Microbiol.">
        <title>Fungal ecological strategies reflected in gene transcription - a case study of two litter decomposers.</title>
        <authorList>
            <person name="Barbi F."/>
            <person name="Kohler A."/>
            <person name="Barry K."/>
            <person name="Baskaran P."/>
            <person name="Daum C."/>
            <person name="Fauchery L."/>
            <person name="Ihrmark K."/>
            <person name="Kuo A."/>
            <person name="LaButti K."/>
            <person name="Lipzen A."/>
            <person name="Morin E."/>
            <person name="Grigoriev I.V."/>
            <person name="Henrissat B."/>
            <person name="Lindahl B."/>
            <person name="Martin F."/>
        </authorList>
    </citation>
    <scope>NUCLEOTIDE SEQUENCE</scope>
    <source>
        <strain evidence="2">JB14</strain>
    </source>
</reference>
<keyword evidence="3" id="KW-1185">Reference proteome</keyword>
<name>A0A6A4GDJ8_9AGAR</name>
<protein>
    <submittedName>
        <fullName evidence="2">Uncharacterized protein</fullName>
    </submittedName>
</protein>
<organism evidence="2 3">
    <name type="scientific">Gymnopus androsaceus JB14</name>
    <dbReference type="NCBI Taxonomy" id="1447944"/>
    <lineage>
        <taxon>Eukaryota</taxon>
        <taxon>Fungi</taxon>
        <taxon>Dikarya</taxon>
        <taxon>Basidiomycota</taxon>
        <taxon>Agaricomycotina</taxon>
        <taxon>Agaricomycetes</taxon>
        <taxon>Agaricomycetidae</taxon>
        <taxon>Agaricales</taxon>
        <taxon>Marasmiineae</taxon>
        <taxon>Omphalotaceae</taxon>
        <taxon>Gymnopus</taxon>
    </lineage>
</organism>
<sequence length="84" mass="9157">MKTQKCQCTSLVRAPPSSSKRHSYSAPPLLAALSLSPATSGSGITVHVKLEVIRFGWIWGVSEAKRRKEGIRPSSDSHPQVRLC</sequence>
<dbReference type="Proteomes" id="UP000799118">
    <property type="component" value="Unassembled WGS sequence"/>
</dbReference>
<accession>A0A6A4GDJ8</accession>
<evidence type="ECO:0000256" key="1">
    <source>
        <dbReference type="SAM" id="MobiDB-lite"/>
    </source>
</evidence>
<feature type="region of interest" description="Disordered" evidence="1">
    <location>
        <begin position="1"/>
        <end position="24"/>
    </location>
</feature>
<dbReference type="EMBL" id="ML770443">
    <property type="protein sequence ID" value="KAE9383488.1"/>
    <property type="molecule type" value="Genomic_DNA"/>
</dbReference>
<gene>
    <name evidence="2" type="ORF">BT96DRAFT_929760</name>
</gene>